<organism evidence="6 7">
    <name type="scientific">Naumannella halotolerans</name>
    <dbReference type="NCBI Taxonomy" id="993414"/>
    <lineage>
        <taxon>Bacteria</taxon>
        <taxon>Bacillati</taxon>
        <taxon>Actinomycetota</taxon>
        <taxon>Actinomycetes</taxon>
        <taxon>Propionibacteriales</taxon>
        <taxon>Propionibacteriaceae</taxon>
        <taxon>Naumannella</taxon>
    </lineage>
</organism>
<dbReference type="SUPFAM" id="SSF52540">
    <property type="entry name" value="P-loop containing nucleoside triphosphate hydrolases"/>
    <property type="match status" value="1"/>
</dbReference>
<dbReference type="EMBL" id="SOAW01000001">
    <property type="protein sequence ID" value="TDT34020.1"/>
    <property type="molecule type" value="Genomic_DNA"/>
</dbReference>
<keyword evidence="3 6" id="KW-0067">ATP-binding</keyword>
<dbReference type="InterPro" id="IPR003439">
    <property type="entry name" value="ABC_transporter-like_ATP-bd"/>
</dbReference>
<dbReference type="PANTHER" id="PTHR24220:SF86">
    <property type="entry name" value="ABC TRANSPORTER ABCH.1"/>
    <property type="match status" value="1"/>
</dbReference>
<dbReference type="InterPro" id="IPR027417">
    <property type="entry name" value="P-loop_NTPase"/>
</dbReference>
<evidence type="ECO:0000313" key="6">
    <source>
        <dbReference type="EMBL" id="TDT34020.1"/>
    </source>
</evidence>
<reference evidence="6 7" key="1">
    <citation type="submission" date="2019-03" db="EMBL/GenBank/DDBJ databases">
        <title>Genomic Encyclopedia of Archaeal and Bacterial Type Strains, Phase II (KMG-II): from individual species to whole genera.</title>
        <authorList>
            <person name="Goeker M."/>
        </authorList>
    </citation>
    <scope>NUCLEOTIDE SEQUENCE [LARGE SCALE GENOMIC DNA]</scope>
    <source>
        <strain evidence="6 7">DSM 24323</strain>
    </source>
</reference>
<protein>
    <submittedName>
        <fullName evidence="6">Putative ABC transport system ATP-binding protein</fullName>
    </submittedName>
</protein>
<dbReference type="InterPro" id="IPR015854">
    <property type="entry name" value="ABC_transpr_LolD-like"/>
</dbReference>
<evidence type="ECO:0000259" key="5">
    <source>
        <dbReference type="PROSITE" id="PS50893"/>
    </source>
</evidence>
<keyword evidence="1" id="KW-0813">Transport</keyword>
<dbReference type="Gene3D" id="3.40.50.300">
    <property type="entry name" value="P-loop containing nucleotide triphosphate hydrolases"/>
    <property type="match status" value="1"/>
</dbReference>
<dbReference type="GO" id="GO:0098796">
    <property type="term" value="C:membrane protein complex"/>
    <property type="evidence" value="ECO:0007669"/>
    <property type="project" value="UniProtKB-ARBA"/>
</dbReference>
<feature type="domain" description="ABC transporter" evidence="5">
    <location>
        <begin position="50"/>
        <end position="279"/>
    </location>
</feature>
<dbReference type="PROSITE" id="PS50893">
    <property type="entry name" value="ABC_TRANSPORTER_2"/>
    <property type="match status" value="1"/>
</dbReference>
<keyword evidence="2" id="KW-0547">Nucleotide-binding</keyword>
<dbReference type="CDD" id="cd03255">
    <property type="entry name" value="ABC_MJ0796_LolCDE_FtsE"/>
    <property type="match status" value="1"/>
</dbReference>
<dbReference type="RefSeq" id="WP_424991526.1">
    <property type="nucleotide sequence ID" value="NZ_SOAW01000001.1"/>
</dbReference>
<dbReference type="GO" id="GO:0005524">
    <property type="term" value="F:ATP binding"/>
    <property type="evidence" value="ECO:0007669"/>
    <property type="project" value="UniProtKB-KW"/>
</dbReference>
<dbReference type="PROSITE" id="PS00211">
    <property type="entry name" value="ABC_TRANSPORTER_1"/>
    <property type="match status" value="1"/>
</dbReference>
<comment type="caution">
    <text evidence="6">The sequence shown here is derived from an EMBL/GenBank/DDBJ whole genome shotgun (WGS) entry which is preliminary data.</text>
</comment>
<dbReference type="InterPro" id="IPR003593">
    <property type="entry name" value="AAA+_ATPase"/>
</dbReference>
<keyword evidence="7" id="KW-1185">Reference proteome</keyword>
<dbReference type="GO" id="GO:0022857">
    <property type="term" value="F:transmembrane transporter activity"/>
    <property type="evidence" value="ECO:0007669"/>
    <property type="project" value="TreeGrafter"/>
</dbReference>
<dbReference type="GO" id="GO:0016887">
    <property type="term" value="F:ATP hydrolysis activity"/>
    <property type="evidence" value="ECO:0007669"/>
    <property type="project" value="InterPro"/>
</dbReference>
<feature type="region of interest" description="Disordered" evidence="4">
    <location>
        <begin position="1"/>
        <end position="44"/>
    </location>
</feature>
<evidence type="ECO:0000256" key="3">
    <source>
        <dbReference type="ARBA" id="ARBA00022840"/>
    </source>
</evidence>
<dbReference type="FunFam" id="3.40.50.300:FF:000032">
    <property type="entry name" value="Export ABC transporter ATP-binding protein"/>
    <property type="match status" value="1"/>
</dbReference>
<dbReference type="InterPro" id="IPR017911">
    <property type="entry name" value="MacB-like_ATP-bd"/>
</dbReference>
<dbReference type="InterPro" id="IPR017871">
    <property type="entry name" value="ABC_transporter-like_CS"/>
</dbReference>
<dbReference type="PANTHER" id="PTHR24220">
    <property type="entry name" value="IMPORT ATP-BINDING PROTEIN"/>
    <property type="match status" value="1"/>
</dbReference>
<evidence type="ECO:0000256" key="2">
    <source>
        <dbReference type="ARBA" id="ARBA00022741"/>
    </source>
</evidence>
<proteinExistence type="predicted"/>
<dbReference type="AlphaFoldDB" id="A0A4R7J939"/>
<sequence>MSGRDDFGEDDPTVVRETSEWDFDDDPTRRLPVQDAGGAEGSEAAGHPILELDAVRKTYRTGAIEFEALRGVSLQIERGEYVAVIGPSGSGKSTLMHILGCLDVATAGVYRLAGDPVADMSEAELAEVRNRQIGFVFQQFHLLPSLPAWRNVELPLVYRGTPRAERRRRAITALEQVGLGDRVENRPGELSGGQQQRVAIARALVTEPALVLADEPTGNLESTSTADVLGLLDDLHAAGRTIIVITHENEVAARAARNLVIADGQIVDDVLTGAAVGVGR</sequence>
<dbReference type="GO" id="GO:0005886">
    <property type="term" value="C:plasma membrane"/>
    <property type="evidence" value="ECO:0007669"/>
    <property type="project" value="TreeGrafter"/>
</dbReference>
<gene>
    <name evidence="6" type="ORF">CLV29_1664</name>
</gene>
<dbReference type="Pfam" id="PF00005">
    <property type="entry name" value="ABC_tran"/>
    <property type="match status" value="1"/>
</dbReference>
<evidence type="ECO:0000256" key="1">
    <source>
        <dbReference type="ARBA" id="ARBA00022448"/>
    </source>
</evidence>
<evidence type="ECO:0000256" key="4">
    <source>
        <dbReference type="SAM" id="MobiDB-lite"/>
    </source>
</evidence>
<dbReference type="Proteomes" id="UP000295371">
    <property type="component" value="Unassembled WGS sequence"/>
</dbReference>
<name>A0A4R7J939_9ACTN</name>
<dbReference type="SMART" id="SM00382">
    <property type="entry name" value="AAA"/>
    <property type="match status" value="1"/>
</dbReference>
<evidence type="ECO:0000313" key="7">
    <source>
        <dbReference type="Proteomes" id="UP000295371"/>
    </source>
</evidence>
<accession>A0A4R7J939</accession>